<reference evidence="1 2" key="1">
    <citation type="journal article" date="2024" name="G3 (Bethesda)">
        <title>Genome assembly of Hibiscus sabdariffa L. provides insights into metabolisms of medicinal natural products.</title>
        <authorList>
            <person name="Kim T."/>
        </authorList>
    </citation>
    <scope>NUCLEOTIDE SEQUENCE [LARGE SCALE GENOMIC DNA]</scope>
    <source>
        <strain evidence="1">TK-2024</strain>
        <tissue evidence="1">Old leaves</tissue>
    </source>
</reference>
<sequence>MSSVPTGSSCVRVVELDISGVKTDVAIPVPMLVGYGVAPVIEVAKGGDRKVKYVIFFVEALGSSAQRVIVTARSEHGHGRLAKGGGGGVVDTGEKEVNESLTNLNI</sequence>
<evidence type="ECO:0000313" key="2">
    <source>
        <dbReference type="Proteomes" id="UP001396334"/>
    </source>
</evidence>
<comment type="caution">
    <text evidence="1">The sequence shown here is derived from an EMBL/GenBank/DDBJ whole genome shotgun (WGS) entry which is preliminary data.</text>
</comment>
<dbReference type="Proteomes" id="UP001396334">
    <property type="component" value="Unassembled WGS sequence"/>
</dbReference>
<proteinExistence type="predicted"/>
<protein>
    <submittedName>
        <fullName evidence="1">Uncharacterized protein</fullName>
    </submittedName>
</protein>
<keyword evidence="2" id="KW-1185">Reference proteome</keyword>
<name>A0ABR2AET7_9ROSI</name>
<gene>
    <name evidence="1" type="ORF">V6N11_014412</name>
</gene>
<evidence type="ECO:0000313" key="1">
    <source>
        <dbReference type="EMBL" id="KAK8491333.1"/>
    </source>
</evidence>
<organism evidence="1 2">
    <name type="scientific">Hibiscus sabdariffa</name>
    <name type="common">roselle</name>
    <dbReference type="NCBI Taxonomy" id="183260"/>
    <lineage>
        <taxon>Eukaryota</taxon>
        <taxon>Viridiplantae</taxon>
        <taxon>Streptophyta</taxon>
        <taxon>Embryophyta</taxon>
        <taxon>Tracheophyta</taxon>
        <taxon>Spermatophyta</taxon>
        <taxon>Magnoliopsida</taxon>
        <taxon>eudicotyledons</taxon>
        <taxon>Gunneridae</taxon>
        <taxon>Pentapetalae</taxon>
        <taxon>rosids</taxon>
        <taxon>malvids</taxon>
        <taxon>Malvales</taxon>
        <taxon>Malvaceae</taxon>
        <taxon>Malvoideae</taxon>
        <taxon>Hibiscus</taxon>
    </lineage>
</organism>
<dbReference type="EMBL" id="JBBPBN010000261">
    <property type="protein sequence ID" value="KAK8491333.1"/>
    <property type="molecule type" value="Genomic_DNA"/>
</dbReference>
<accession>A0ABR2AET7</accession>